<dbReference type="NCBIfam" id="TIGR01686">
    <property type="entry name" value="FkbH"/>
    <property type="match status" value="1"/>
</dbReference>
<dbReference type="Gene3D" id="3.40.50.1110">
    <property type="entry name" value="SGNH hydrolase"/>
    <property type="match status" value="1"/>
</dbReference>
<dbReference type="InterPro" id="IPR010037">
    <property type="entry name" value="FkbH_domain"/>
</dbReference>
<evidence type="ECO:0000313" key="1">
    <source>
        <dbReference type="EMBL" id="WND01710.1"/>
    </source>
</evidence>
<dbReference type="EMBL" id="CP123872">
    <property type="protein sequence ID" value="WND01710.1"/>
    <property type="molecule type" value="Genomic_DNA"/>
</dbReference>
<proteinExistence type="predicted"/>
<dbReference type="InterPro" id="IPR036412">
    <property type="entry name" value="HAD-like_sf"/>
</dbReference>
<keyword evidence="2" id="KW-1185">Reference proteome</keyword>
<evidence type="ECO:0000313" key="2">
    <source>
        <dbReference type="Proteomes" id="UP001268683"/>
    </source>
</evidence>
<dbReference type="InterPro" id="IPR023214">
    <property type="entry name" value="HAD_sf"/>
</dbReference>
<sequence length="558" mass="62905">MTDITLSTNSNAVITPVVRHLKPYISSIVHHELSFNQVIPNLIILSNTQADCPTPHLLLNWVDLDAVSPTFAAFLQGKPSKLTAILEEIEAYCTHLERAASTLTQVFLPLFILHPRWGLNTSETISGALCPKEIIDTANSLLLNKYKQSSTITLINLSPLLHDDFFNPKLWYSAKLAYSNQIFKGVAERISAFLLNQAGKEKKAIILDLDDTLWGGILGDAGKENLVLGPSSPKGEAYQDFQKCLYRLKERGIILALCSKNEEAIALEAINSHDHMILSENDFSAWRINWDDKATNIKEIAKELNLGLQSLIFLDDNPSERDRVASALPEVLVPDLPKDPMKYVSTLSSLDVFNFSTSSGEDQQRTQLYKEEKKRQESAQILSIDEWLHSLEMKIYLAPLKASNEARFIQLMNKTNQMNLTTRRETSASLKNWLNNGRREMWGLSLEDKFGKSGLVAGLGFEQSKETLNITDFFVSCRVFNKGVEECLLHLLTLRARDANASTITATYIPTQKNSPCYDKFKMLWNEKKPFAFELPIEKYSTLPKHISSFTIEVDNDA</sequence>
<dbReference type="GO" id="GO:0016788">
    <property type="term" value="F:hydrolase activity, acting on ester bonds"/>
    <property type="evidence" value="ECO:0007669"/>
    <property type="project" value="UniProtKB-ARBA"/>
</dbReference>
<dbReference type="InterPro" id="IPR036514">
    <property type="entry name" value="SGNH_hydro_sf"/>
</dbReference>
<protein>
    <submittedName>
        <fullName evidence="1">HAD-IIIC family phosphatase</fullName>
    </submittedName>
</protein>
<organism evidence="1 2">
    <name type="scientific">Temperatibacter marinus</name>
    <dbReference type="NCBI Taxonomy" id="1456591"/>
    <lineage>
        <taxon>Bacteria</taxon>
        <taxon>Pseudomonadati</taxon>
        <taxon>Pseudomonadota</taxon>
        <taxon>Alphaproteobacteria</taxon>
        <taxon>Kordiimonadales</taxon>
        <taxon>Temperatibacteraceae</taxon>
        <taxon>Temperatibacter</taxon>
    </lineage>
</organism>
<dbReference type="KEGG" id="tmk:QGN29_09100"/>
<dbReference type="RefSeq" id="WP_310797539.1">
    <property type="nucleotide sequence ID" value="NZ_CP123872.1"/>
</dbReference>
<reference evidence="1" key="1">
    <citation type="submission" date="2023-04" db="EMBL/GenBank/DDBJ databases">
        <title>Complete genome sequence of Temperatibacter marinus.</title>
        <authorList>
            <person name="Rong J.-C."/>
            <person name="Yi M.-L."/>
            <person name="Zhao Q."/>
        </authorList>
    </citation>
    <scope>NUCLEOTIDE SEQUENCE</scope>
    <source>
        <strain evidence="1">NBRC 110045</strain>
    </source>
</reference>
<dbReference type="Gene3D" id="3.40.50.1000">
    <property type="entry name" value="HAD superfamily/HAD-like"/>
    <property type="match status" value="1"/>
</dbReference>
<dbReference type="SUPFAM" id="SSF56784">
    <property type="entry name" value="HAD-like"/>
    <property type="match status" value="1"/>
</dbReference>
<dbReference type="NCBIfam" id="TIGR01681">
    <property type="entry name" value="HAD-SF-IIIC"/>
    <property type="match status" value="1"/>
</dbReference>
<dbReference type="InterPro" id="IPR010033">
    <property type="entry name" value="HAD_SF_ppase_IIIC"/>
</dbReference>
<dbReference type="Proteomes" id="UP001268683">
    <property type="component" value="Chromosome"/>
</dbReference>
<accession>A0AA52EBK5</accession>
<dbReference type="AlphaFoldDB" id="A0AA52EBK5"/>
<gene>
    <name evidence="1" type="ORF">QGN29_09100</name>
</gene>
<name>A0AA52EBK5_9PROT</name>